<keyword evidence="4" id="KW-1185">Reference proteome</keyword>
<dbReference type="RefSeq" id="WP_167082214.1">
    <property type="nucleotide sequence ID" value="NZ_BAAADC010000001.1"/>
</dbReference>
<dbReference type="EMBL" id="JAASRM010000001">
    <property type="protein sequence ID" value="NIK88078.1"/>
    <property type="molecule type" value="Genomic_DNA"/>
</dbReference>
<keyword evidence="3" id="KW-0378">Hydrolase</keyword>
<evidence type="ECO:0000256" key="1">
    <source>
        <dbReference type="SAM" id="MobiDB-lite"/>
    </source>
</evidence>
<protein>
    <submittedName>
        <fullName evidence="3">Transglutaminase-like putative cysteine protease</fullName>
    </submittedName>
</protein>
<dbReference type="Pfam" id="PF08379">
    <property type="entry name" value="Bact_transglu_N"/>
    <property type="match status" value="1"/>
</dbReference>
<dbReference type="PANTHER" id="PTHR33490">
    <property type="entry name" value="BLR5614 PROTEIN-RELATED"/>
    <property type="match status" value="1"/>
</dbReference>
<keyword evidence="3" id="KW-0645">Protease</keyword>
<proteinExistence type="predicted"/>
<feature type="domain" description="Transglutaminase-like" evidence="2">
    <location>
        <begin position="172"/>
        <end position="240"/>
    </location>
</feature>
<evidence type="ECO:0000313" key="4">
    <source>
        <dbReference type="Proteomes" id="UP000570514"/>
    </source>
</evidence>
<dbReference type="InterPro" id="IPR013589">
    <property type="entry name" value="Bac_transglu_N"/>
</dbReference>
<gene>
    <name evidence="3" type="ORF">FHS83_001396</name>
</gene>
<evidence type="ECO:0000259" key="2">
    <source>
        <dbReference type="SMART" id="SM00460"/>
    </source>
</evidence>
<dbReference type="SUPFAM" id="SSF54001">
    <property type="entry name" value="Cysteine proteinases"/>
    <property type="match status" value="1"/>
</dbReference>
<accession>A0A846MWZ7</accession>
<evidence type="ECO:0000313" key="3">
    <source>
        <dbReference type="EMBL" id="NIK88078.1"/>
    </source>
</evidence>
<comment type="caution">
    <text evidence="3">The sequence shown here is derived from an EMBL/GenBank/DDBJ whole genome shotgun (WGS) entry which is preliminary data.</text>
</comment>
<organism evidence="3 4">
    <name type="scientific">Rhizomicrobium palustre</name>
    <dbReference type="NCBI Taxonomy" id="189966"/>
    <lineage>
        <taxon>Bacteria</taxon>
        <taxon>Pseudomonadati</taxon>
        <taxon>Pseudomonadota</taxon>
        <taxon>Alphaproteobacteria</taxon>
        <taxon>Micropepsales</taxon>
        <taxon>Micropepsaceae</taxon>
        <taxon>Rhizomicrobium</taxon>
    </lineage>
</organism>
<name>A0A846MWZ7_9PROT</name>
<dbReference type="Gene3D" id="3.10.620.30">
    <property type="match status" value="1"/>
</dbReference>
<dbReference type="Proteomes" id="UP000570514">
    <property type="component" value="Unassembled WGS sequence"/>
</dbReference>
<dbReference type="PANTHER" id="PTHR33490:SF6">
    <property type="entry name" value="SLL1049 PROTEIN"/>
    <property type="match status" value="1"/>
</dbReference>
<sequence length="324" mass="36990">MFYSIRHITRFRYLAPVRESVMEIRMQPRSEGPQALRSFQINTNPRAQLYAYTDHFGNAVYHFNVLRAHEELRIESQAVVELTRRTSLPEAADMLEWSRFNGYNLNHDHFDLLEPSKFTETSALLTSFIQENGLSKPEGDPLTALKKLNATINEAFDYESGITEVNSLIDHALTEKRGVCQDFTHIMIAIARSWGIPTRYVSGYLYHRPQAKDRSGADATHAWLECYLPSLGWVGFDPTNNVVAAERHIRAAVGRDYADVPPTRGTYKGPLEHELATAVSVEPTQAPVRHEDFLRVARPMSSPPPTPSMPERLYHQQQQQQQQQ</sequence>
<dbReference type="GO" id="GO:0008233">
    <property type="term" value="F:peptidase activity"/>
    <property type="evidence" value="ECO:0007669"/>
    <property type="project" value="UniProtKB-KW"/>
</dbReference>
<dbReference type="Pfam" id="PF01841">
    <property type="entry name" value="Transglut_core"/>
    <property type="match status" value="1"/>
</dbReference>
<reference evidence="3 4" key="1">
    <citation type="submission" date="2020-03" db="EMBL/GenBank/DDBJ databases">
        <title>Genomic Encyclopedia of Type Strains, Phase IV (KMG-IV): sequencing the most valuable type-strain genomes for metagenomic binning, comparative biology and taxonomic classification.</title>
        <authorList>
            <person name="Goeker M."/>
        </authorList>
    </citation>
    <scope>NUCLEOTIDE SEQUENCE [LARGE SCALE GENOMIC DNA]</scope>
    <source>
        <strain evidence="3 4">DSM 19867</strain>
    </source>
</reference>
<dbReference type="InterPro" id="IPR038765">
    <property type="entry name" value="Papain-like_cys_pep_sf"/>
</dbReference>
<feature type="region of interest" description="Disordered" evidence="1">
    <location>
        <begin position="297"/>
        <end position="324"/>
    </location>
</feature>
<dbReference type="SMART" id="SM00460">
    <property type="entry name" value="TGc"/>
    <property type="match status" value="1"/>
</dbReference>
<dbReference type="InterPro" id="IPR002931">
    <property type="entry name" value="Transglutaminase-like"/>
</dbReference>
<dbReference type="GO" id="GO:0006508">
    <property type="term" value="P:proteolysis"/>
    <property type="evidence" value="ECO:0007669"/>
    <property type="project" value="UniProtKB-KW"/>
</dbReference>
<dbReference type="AlphaFoldDB" id="A0A846MWZ7"/>